<comment type="caution">
    <text evidence="1">The sequence shown here is derived from an EMBL/GenBank/DDBJ whole genome shotgun (WGS) entry which is preliminary data.</text>
</comment>
<name>A0A820RLT6_9BILA</name>
<sequence length="47" mass="5054">MFEPENGMGTVFIAIPQSGDLSVLQGFQFATALDDPAYRDAPVPIIL</sequence>
<evidence type="ECO:0000313" key="2">
    <source>
        <dbReference type="Proteomes" id="UP000663866"/>
    </source>
</evidence>
<protein>
    <submittedName>
        <fullName evidence="1">Uncharacterized protein</fullName>
    </submittedName>
</protein>
<keyword evidence="2" id="KW-1185">Reference proteome</keyword>
<dbReference type="AlphaFoldDB" id="A0A820RLT6"/>
<organism evidence="1 2">
    <name type="scientific">Rotaria magnacalcarata</name>
    <dbReference type="NCBI Taxonomy" id="392030"/>
    <lineage>
        <taxon>Eukaryota</taxon>
        <taxon>Metazoa</taxon>
        <taxon>Spiralia</taxon>
        <taxon>Gnathifera</taxon>
        <taxon>Rotifera</taxon>
        <taxon>Eurotatoria</taxon>
        <taxon>Bdelloidea</taxon>
        <taxon>Philodinida</taxon>
        <taxon>Philodinidae</taxon>
        <taxon>Rotaria</taxon>
    </lineage>
</organism>
<dbReference type="Proteomes" id="UP000663866">
    <property type="component" value="Unassembled WGS sequence"/>
</dbReference>
<accession>A0A820RLT6</accession>
<reference evidence="1" key="1">
    <citation type="submission" date="2021-02" db="EMBL/GenBank/DDBJ databases">
        <authorList>
            <person name="Nowell W R."/>
        </authorList>
    </citation>
    <scope>NUCLEOTIDE SEQUENCE</scope>
</reference>
<evidence type="ECO:0000313" key="1">
    <source>
        <dbReference type="EMBL" id="CAF4437945.1"/>
    </source>
</evidence>
<dbReference type="EMBL" id="CAJOBG010044657">
    <property type="protein sequence ID" value="CAF4437945.1"/>
    <property type="molecule type" value="Genomic_DNA"/>
</dbReference>
<gene>
    <name evidence="1" type="ORF">OVN521_LOCUS37120</name>
</gene>
<feature type="non-terminal residue" evidence="1">
    <location>
        <position position="47"/>
    </location>
</feature>
<proteinExistence type="predicted"/>